<name>A0A2X0VSG1_9ACTO</name>
<organism evidence="1 2">
    <name type="scientific">Schaalia odontolytica</name>
    <dbReference type="NCBI Taxonomy" id="1660"/>
    <lineage>
        <taxon>Bacteria</taxon>
        <taxon>Bacillati</taxon>
        <taxon>Actinomycetota</taxon>
        <taxon>Actinomycetes</taxon>
        <taxon>Actinomycetales</taxon>
        <taxon>Actinomycetaceae</taxon>
        <taxon>Schaalia</taxon>
    </lineage>
</organism>
<evidence type="ECO:0000313" key="2">
    <source>
        <dbReference type="Proteomes" id="UP000250192"/>
    </source>
</evidence>
<keyword evidence="2" id="KW-1185">Reference proteome</keyword>
<proteinExistence type="predicted"/>
<evidence type="ECO:0000313" key="1">
    <source>
        <dbReference type="EMBL" id="SPT56581.1"/>
    </source>
</evidence>
<dbReference type="Proteomes" id="UP000250192">
    <property type="component" value="Unassembled WGS sequence"/>
</dbReference>
<reference evidence="1 2" key="1">
    <citation type="submission" date="2018-06" db="EMBL/GenBank/DDBJ databases">
        <authorList>
            <consortium name="Pathogen Informatics"/>
            <person name="Doyle S."/>
        </authorList>
    </citation>
    <scope>NUCLEOTIDE SEQUENCE [LARGE SCALE GENOMIC DNA]</scope>
    <source>
        <strain evidence="1 2">NCTC9935</strain>
    </source>
</reference>
<dbReference type="AlphaFoldDB" id="A0A2X0VSG1"/>
<sequence>MLRDKQGRGHEDGGLVAVLDGLEGGAYRDLGLAVADVAGEQAVHGDGFFHVGLDLVDCDELVGGFNVGEGVLQFTLPGCVWAEGVALGLLAQRVQADEFLGDLVDCLLGTRLRLGPVGTAHLGEGGLVGSGVLGDLVERVGGHEEPIGGLSHAWRARIR</sequence>
<accession>A0A2X0VSG1</accession>
<gene>
    <name evidence="1" type="ORF">NCTC9935_02127</name>
</gene>
<protein>
    <submittedName>
        <fullName evidence="1">Uncharacterized protein</fullName>
    </submittedName>
</protein>
<dbReference type="EMBL" id="UAPR01000023">
    <property type="protein sequence ID" value="SPT56581.1"/>
    <property type="molecule type" value="Genomic_DNA"/>
</dbReference>